<feature type="transmembrane region" description="Helical" evidence="1">
    <location>
        <begin position="71"/>
        <end position="91"/>
    </location>
</feature>
<proteinExistence type="predicted"/>
<keyword evidence="1" id="KW-0472">Membrane</keyword>
<feature type="domain" description="Sulfatase N-terminal" evidence="2">
    <location>
        <begin position="270"/>
        <end position="372"/>
    </location>
</feature>
<dbReference type="Proteomes" id="UP001157914">
    <property type="component" value="Unassembled WGS sequence"/>
</dbReference>
<accession>A0ABY1P8D7</accession>
<feature type="transmembrane region" description="Helical" evidence="1">
    <location>
        <begin position="21"/>
        <end position="42"/>
    </location>
</feature>
<dbReference type="Gene3D" id="3.40.720.10">
    <property type="entry name" value="Alkaline Phosphatase, subunit A"/>
    <property type="match status" value="1"/>
</dbReference>
<dbReference type="EMBL" id="FXTT01000004">
    <property type="protein sequence ID" value="SMP28713.1"/>
    <property type="molecule type" value="Genomic_DNA"/>
</dbReference>
<dbReference type="Pfam" id="PF00884">
    <property type="entry name" value="Sulfatase"/>
    <property type="match status" value="1"/>
</dbReference>
<dbReference type="RefSeq" id="WP_155189620.1">
    <property type="nucleotide sequence ID" value="NZ_BAAAEA010000004.1"/>
</dbReference>
<keyword evidence="1" id="KW-1133">Transmembrane helix</keyword>
<protein>
    <recommendedName>
        <fullName evidence="2">Sulfatase N-terminal domain-containing protein</fullName>
    </recommendedName>
</protein>
<keyword evidence="1" id="KW-0812">Transmembrane</keyword>
<dbReference type="InterPro" id="IPR000917">
    <property type="entry name" value="Sulfatase_N"/>
</dbReference>
<evidence type="ECO:0000313" key="4">
    <source>
        <dbReference type="Proteomes" id="UP001157914"/>
    </source>
</evidence>
<feature type="transmembrane region" description="Helical" evidence="1">
    <location>
        <begin position="48"/>
        <end position="64"/>
    </location>
</feature>
<keyword evidence="4" id="KW-1185">Reference proteome</keyword>
<dbReference type="InterPro" id="IPR017850">
    <property type="entry name" value="Alkaline_phosphatase_core_sf"/>
</dbReference>
<dbReference type="SUPFAM" id="SSF53649">
    <property type="entry name" value="Alkaline phosphatase-like"/>
    <property type="match status" value="1"/>
</dbReference>
<sequence>MRSTASMFMKARSRLKPTRESLLFSVLAVLLPNSVYILLSLLYCPVRTPLILGLSGVCLAGLFLPRFLFFILLLIVMVLDALLLVAGFFQMPIPMLFDSLQYAGNISISSSITYLALLGLLTASFIATFIVVSEAKKNRNAINLFLFIGVLFSYAGIDWWLNSEPHAVETVRNRFVEPFSPISDAASLHTGLGGDMAEQKPRNILIVMVEGLGAFTSEELQNIVWGPLLESDVRSGYAVETGSAVYFGSTTAGEVRELCHVKGDYRDFRDRDTADCLPAQAAAAGYKTAAFHAFTGAFFERFDWFPKIGFQALFFMENRLGIEEDVKLEECGLSFRGLCDTDAGTAVEQYLLQDPAARKFVYWLTLNSHKPIRVGEVPARLGCEEGGNVFGDVELCRMSDQWLNISHIVRDIALNPDIAETEVLVVGDHHPPLFTRSGRKLFQPGRVAWLHLKPKAAGGQDVTAFLPDVLRGSAD</sequence>
<evidence type="ECO:0000313" key="3">
    <source>
        <dbReference type="EMBL" id="SMP28713.1"/>
    </source>
</evidence>
<feature type="transmembrane region" description="Helical" evidence="1">
    <location>
        <begin position="111"/>
        <end position="132"/>
    </location>
</feature>
<organism evidence="3 4">
    <name type="scientific">Roseibium denhamense</name>
    <dbReference type="NCBI Taxonomy" id="76305"/>
    <lineage>
        <taxon>Bacteria</taxon>
        <taxon>Pseudomonadati</taxon>
        <taxon>Pseudomonadota</taxon>
        <taxon>Alphaproteobacteria</taxon>
        <taxon>Hyphomicrobiales</taxon>
        <taxon>Stappiaceae</taxon>
        <taxon>Roseibium</taxon>
    </lineage>
</organism>
<gene>
    <name evidence="3" type="ORF">SAMN06265374_2980</name>
</gene>
<name>A0ABY1P8D7_9HYPH</name>
<evidence type="ECO:0000259" key="2">
    <source>
        <dbReference type="Pfam" id="PF00884"/>
    </source>
</evidence>
<comment type="caution">
    <text evidence="3">The sequence shown here is derived from an EMBL/GenBank/DDBJ whole genome shotgun (WGS) entry which is preliminary data.</text>
</comment>
<reference evidence="3 4" key="1">
    <citation type="submission" date="2017-05" db="EMBL/GenBank/DDBJ databases">
        <authorList>
            <person name="Varghese N."/>
            <person name="Submissions S."/>
        </authorList>
    </citation>
    <scope>NUCLEOTIDE SEQUENCE [LARGE SCALE GENOMIC DNA]</scope>
    <source>
        <strain evidence="3 4">DSM 15949</strain>
    </source>
</reference>
<evidence type="ECO:0000256" key="1">
    <source>
        <dbReference type="SAM" id="Phobius"/>
    </source>
</evidence>
<feature type="transmembrane region" description="Helical" evidence="1">
    <location>
        <begin position="144"/>
        <end position="161"/>
    </location>
</feature>